<sequence>MKKLIAIGAMALALTTCSSPALGNVTSGLVHQQVKEPVNLLTKAAMEKATLLYSLRLQHNTKKLNTVLRQLKGQIHKTWYVFSGDTPRGWDCSGMTMWAYEQLGVNLEHRASKQKYEGTLVKTPKVGDIVAFTYKGTQSAYHVGIYLGNDEMIHAGGGKGDYTSVVRISKFAGKYSNVSYTRILETI</sequence>
<dbReference type="InterPro" id="IPR000064">
    <property type="entry name" value="NLP_P60_dom"/>
</dbReference>
<dbReference type="GO" id="GO:0008234">
    <property type="term" value="F:cysteine-type peptidase activity"/>
    <property type="evidence" value="ECO:0007669"/>
    <property type="project" value="UniProtKB-KW"/>
</dbReference>
<keyword evidence="4" id="KW-0788">Thiol protease</keyword>
<evidence type="ECO:0000256" key="4">
    <source>
        <dbReference type="ARBA" id="ARBA00022807"/>
    </source>
</evidence>
<keyword evidence="3" id="KW-0378">Hydrolase</keyword>
<name>A0A6J5KRR6_9CAUD</name>
<evidence type="ECO:0000256" key="1">
    <source>
        <dbReference type="ARBA" id="ARBA00007074"/>
    </source>
</evidence>
<dbReference type="PANTHER" id="PTHR47053:SF1">
    <property type="entry name" value="MUREIN DD-ENDOPEPTIDASE MEPH-RELATED"/>
    <property type="match status" value="1"/>
</dbReference>
<evidence type="ECO:0000259" key="5">
    <source>
        <dbReference type="PROSITE" id="PS51935"/>
    </source>
</evidence>
<dbReference type="SUPFAM" id="SSF54001">
    <property type="entry name" value="Cysteine proteinases"/>
    <property type="match status" value="1"/>
</dbReference>
<dbReference type="GO" id="GO:0001897">
    <property type="term" value="P:symbiont-mediated cytolysis of host cell"/>
    <property type="evidence" value="ECO:0007669"/>
    <property type="project" value="UniProtKB-ARBA"/>
</dbReference>
<dbReference type="PANTHER" id="PTHR47053">
    <property type="entry name" value="MUREIN DD-ENDOPEPTIDASE MEPH-RELATED"/>
    <property type="match status" value="1"/>
</dbReference>
<dbReference type="Gene3D" id="3.90.1720.10">
    <property type="entry name" value="endopeptidase domain like (from Nostoc punctiforme)"/>
    <property type="match status" value="1"/>
</dbReference>
<evidence type="ECO:0000256" key="3">
    <source>
        <dbReference type="ARBA" id="ARBA00022801"/>
    </source>
</evidence>
<dbReference type="InterPro" id="IPR051202">
    <property type="entry name" value="Peptidase_C40"/>
</dbReference>
<keyword evidence="2" id="KW-0645">Protease</keyword>
<accession>A0A6J5KRR6</accession>
<dbReference type="Pfam" id="PF00877">
    <property type="entry name" value="NLPC_P60"/>
    <property type="match status" value="1"/>
</dbReference>
<keyword evidence="6" id="KW-0449">Lipoprotein</keyword>
<dbReference type="PROSITE" id="PS51935">
    <property type="entry name" value="NLPC_P60"/>
    <property type="match status" value="1"/>
</dbReference>
<dbReference type="EMBL" id="LR796174">
    <property type="protein sequence ID" value="CAB4123895.1"/>
    <property type="molecule type" value="Genomic_DNA"/>
</dbReference>
<dbReference type="GO" id="GO:0006508">
    <property type="term" value="P:proteolysis"/>
    <property type="evidence" value="ECO:0007669"/>
    <property type="project" value="UniProtKB-KW"/>
</dbReference>
<evidence type="ECO:0000313" key="6">
    <source>
        <dbReference type="EMBL" id="CAB4123895.1"/>
    </source>
</evidence>
<gene>
    <name evidence="6" type="ORF">UFOVP46_119</name>
</gene>
<reference evidence="6" key="1">
    <citation type="submission" date="2020-04" db="EMBL/GenBank/DDBJ databases">
        <authorList>
            <person name="Chiriac C."/>
            <person name="Salcher M."/>
            <person name="Ghai R."/>
            <person name="Kavagutti S V."/>
        </authorList>
    </citation>
    <scope>NUCLEOTIDE SEQUENCE</scope>
</reference>
<evidence type="ECO:0000256" key="2">
    <source>
        <dbReference type="ARBA" id="ARBA00022670"/>
    </source>
</evidence>
<dbReference type="InterPro" id="IPR038765">
    <property type="entry name" value="Papain-like_cys_pep_sf"/>
</dbReference>
<protein>
    <submittedName>
        <fullName evidence="6">Outer membrane lipoprotein</fullName>
    </submittedName>
</protein>
<proteinExistence type="inferred from homology"/>
<feature type="domain" description="NlpC/P60" evidence="5">
    <location>
        <begin position="61"/>
        <end position="187"/>
    </location>
</feature>
<organism evidence="6">
    <name type="scientific">uncultured Caudovirales phage</name>
    <dbReference type="NCBI Taxonomy" id="2100421"/>
    <lineage>
        <taxon>Viruses</taxon>
        <taxon>Duplodnaviria</taxon>
        <taxon>Heunggongvirae</taxon>
        <taxon>Uroviricota</taxon>
        <taxon>Caudoviricetes</taxon>
        <taxon>Peduoviridae</taxon>
        <taxon>Maltschvirus</taxon>
        <taxon>Maltschvirus maltsch</taxon>
    </lineage>
</organism>
<comment type="similarity">
    <text evidence="1">Belongs to the peptidase C40 family.</text>
</comment>